<dbReference type="Proteomes" id="UP000264036">
    <property type="component" value="Unassembled WGS sequence"/>
</dbReference>
<comment type="caution">
    <text evidence="2">The sequence shown here is derived from an EMBL/GenBank/DDBJ whole genome shotgun (WGS) entry which is preliminary data.</text>
</comment>
<dbReference type="AlphaFoldDB" id="A0A356LG75"/>
<reference evidence="2 3" key="1">
    <citation type="journal article" date="2018" name="Nat. Biotechnol.">
        <title>A standardized bacterial taxonomy based on genome phylogeny substantially revises the tree of life.</title>
        <authorList>
            <person name="Parks D.H."/>
            <person name="Chuvochina M."/>
            <person name="Waite D.W."/>
            <person name="Rinke C."/>
            <person name="Skarshewski A."/>
            <person name="Chaumeil P.A."/>
            <person name="Hugenholtz P."/>
        </authorList>
    </citation>
    <scope>NUCLEOTIDE SEQUENCE [LARGE SCALE GENOMIC DNA]</scope>
    <source>
        <strain evidence="2">UBA10707</strain>
    </source>
</reference>
<sequence>MQSASCNGFVKKGRKKTNPQDSFFNRQCTADYFRCVLTSFVISNMLT</sequence>
<dbReference type="EMBL" id="DOEK01000023">
    <property type="protein sequence ID" value="HBP29495.1"/>
    <property type="molecule type" value="Genomic_DNA"/>
</dbReference>
<organism evidence="2 3">
    <name type="scientific">Advenella kashmirensis</name>
    <dbReference type="NCBI Taxonomy" id="310575"/>
    <lineage>
        <taxon>Bacteria</taxon>
        <taxon>Pseudomonadati</taxon>
        <taxon>Pseudomonadota</taxon>
        <taxon>Betaproteobacteria</taxon>
        <taxon>Burkholderiales</taxon>
        <taxon>Alcaligenaceae</taxon>
    </lineage>
</organism>
<gene>
    <name evidence="2" type="ORF">DD666_08780</name>
</gene>
<evidence type="ECO:0000313" key="2">
    <source>
        <dbReference type="EMBL" id="HBP29495.1"/>
    </source>
</evidence>
<protein>
    <submittedName>
        <fullName evidence="2">Uncharacterized protein</fullName>
    </submittedName>
</protein>
<proteinExistence type="predicted"/>
<accession>A0A356LG75</accession>
<feature type="region of interest" description="Disordered" evidence="1">
    <location>
        <begin position="1"/>
        <end position="21"/>
    </location>
</feature>
<name>A0A356LG75_9BURK</name>
<evidence type="ECO:0000313" key="3">
    <source>
        <dbReference type="Proteomes" id="UP000264036"/>
    </source>
</evidence>
<evidence type="ECO:0000256" key="1">
    <source>
        <dbReference type="SAM" id="MobiDB-lite"/>
    </source>
</evidence>